<gene>
    <name evidence="3" type="ORF">CMUS01_10957</name>
</gene>
<dbReference type="AlphaFoldDB" id="A0A8H6K1V2"/>
<proteinExistence type="predicted"/>
<evidence type="ECO:0000256" key="1">
    <source>
        <dbReference type="SAM" id="MobiDB-lite"/>
    </source>
</evidence>
<sequence length="210" mass="23576">MPTLLGYTVSTDDIRQYIARSTVCHCDPCLLEGDEGESALSTYCHDIGVRGFAIQSHLRIPPQIGFFSPEPGRTRMWEGFLVGWAVFATAFMYLLVALGSILIICVSDEDSRDFFQVVRRMAWVIPTILGVFAWMMSHLTRFLVGCKHHRTPLQIVEKEKGGLMSPPLWRYGSWKSLRASRAVPSASRFAPSRSSINQASDMSRPATFRA</sequence>
<feature type="transmembrane region" description="Helical" evidence="2">
    <location>
        <begin position="123"/>
        <end position="144"/>
    </location>
</feature>
<reference evidence="3" key="1">
    <citation type="journal article" date="2020" name="Phytopathology">
        <title>Genome Sequence Resources of Colletotrichum truncatum, C. plurivorum, C. musicola, and C. sojae: Four Species Pathogenic to Soybean (Glycine max).</title>
        <authorList>
            <person name="Rogerio F."/>
            <person name="Boufleur T.R."/>
            <person name="Ciampi-Guillardi M."/>
            <person name="Sukno S.A."/>
            <person name="Thon M.R."/>
            <person name="Massola Junior N.S."/>
            <person name="Baroncelli R."/>
        </authorList>
    </citation>
    <scope>NUCLEOTIDE SEQUENCE</scope>
    <source>
        <strain evidence="3">LFN0074</strain>
    </source>
</reference>
<comment type="caution">
    <text evidence="3">The sequence shown here is derived from an EMBL/GenBank/DDBJ whole genome shotgun (WGS) entry which is preliminary data.</text>
</comment>
<evidence type="ECO:0000313" key="3">
    <source>
        <dbReference type="EMBL" id="KAF6822746.1"/>
    </source>
</evidence>
<dbReference type="Proteomes" id="UP000639643">
    <property type="component" value="Unassembled WGS sequence"/>
</dbReference>
<dbReference type="EMBL" id="WIGM01000530">
    <property type="protein sequence ID" value="KAF6822746.1"/>
    <property type="molecule type" value="Genomic_DNA"/>
</dbReference>
<keyword evidence="2" id="KW-0812">Transmembrane</keyword>
<name>A0A8H6K1V2_9PEZI</name>
<keyword evidence="4" id="KW-1185">Reference proteome</keyword>
<protein>
    <submittedName>
        <fullName evidence="3">Uncharacterized protein</fullName>
    </submittedName>
</protein>
<evidence type="ECO:0000313" key="4">
    <source>
        <dbReference type="Proteomes" id="UP000639643"/>
    </source>
</evidence>
<feature type="transmembrane region" description="Helical" evidence="2">
    <location>
        <begin position="81"/>
        <end position="103"/>
    </location>
</feature>
<evidence type="ECO:0000256" key="2">
    <source>
        <dbReference type="SAM" id="Phobius"/>
    </source>
</evidence>
<keyword evidence="2" id="KW-0472">Membrane</keyword>
<organism evidence="3 4">
    <name type="scientific">Colletotrichum musicola</name>
    <dbReference type="NCBI Taxonomy" id="2175873"/>
    <lineage>
        <taxon>Eukaryota</taxon>
        <taxon>Fungi</taxon>
        <taxon>Dikarya</taxon>
        <taxon>Ascomycota</taxon>
        <taxon>Pezizomycotina</taxon>
        <taxon>Sordariomycetes</taxon>
        <taxon>Hypocreomycetidae</taxon>
        <taxon>Glomerellales</taxon>
        <taxon>Glomerellaceae</taxon>
        <taxon>Colletotrichum</taxon>
        <taxon>Colletotrichum orchidearum species complex</taxon>
    </lineage>
</organism>
<accession>A0A8H6K1V2</accession>
<keyword evidence="2" id="KW-1133">Transmembrane helix</keyword>
<feature type="region of interest" description="Disordered" evidence="1">
    <location>
        <begin position="190"/>
        <end position="210"/>
    </location>
</feature>